<dbReference type="PROSITE" id="PS50240">
    <property type="entry name" value="TRYPSIN_DOM"/>
    <property type="match status" value="1"/>
</dbReference>
<dbReference type="AlphaFoldDB" id="A0A8C9LDY1"/>
<dbReference type="Pfam" id="PF00089">
    <property type="entry name" value="Trypsin"/>
    <property type="match status" value="1"/>
</dbReference>
<reference evidence="4" key="2">
    <citation type="submission" date="2025-09" db="UniProtKB">
        <authorList>
            <consortium name="Ensembl"/>
        </authorList>
    </citation>
    <scope>IDENTIFICATION</scope>
</reference>
<feature type="region of interest" description="Disordered" evidence="2">
    <location>
        <begin position="169"/>
        <end position="201"/>
    </location>
</feature>
<dbReference type="GO" id="GO:0004252">
    <property type="term" value="F:serine-type endopeptidase activity"/>
    <property type="evidence" value="ECO:0007669"/>
    <property type="project" value="InterPro"/>
</dbReference>
<evidence type="ECO:0000256" key="2">
    <source>
        <dbReference type="SAM" id="MobiDB-lite"/>
    </source>
</evidence>
<dbReference type="FunFam" id="2.40.10.10:FF:000005">
    <property type="entry name" value="Serine protease 37"/>
    <property type="match status" value="1"/>
</dbReference>
<keyword evidence="1" id="KW-1015">Disulfide bond</keyword>
<dbReference type="PANTHER" id="PTHR24271:SF90">
    <property type="entry name" value="PEPTIDASE S1 DOMAIN-CONTAINING PROTEIN"/>
    <property type="match status" value="1"/>
</dbReference>
<feature type="compositionally biased region" description="Polar residues" evidence="2">
    <location>
        <begin position="189"/>
        <end position="201"/>
    </location>
</feature>
<keyword evidence="5" id="KW-1185">Reference proteome</keyword>
<dbReference type="Proteomes" id="UP000694428">
    <property type="component" value="Unplaced"/>
</dbReference>
<protein>
    <recommendedName>
        <fullName evidence="3">Peptidase S1 domain-containing protein</fullName>
    </recommendedName>
</protein>
<organism evidence="4 5">
    <name type="scientific">Pavo cristatus</name>
    <name type="common">Indian peafowl</name>
    <name type="synonym">Blue peafowl</name>
    <dbReference type="NCBI Taxonomy" id="9049"/>
    <lineage>
        <taxon>Eukaryota</taxon>
        <taxon>Metazoa</taxon>
        <taxon>Chordata</taxon>
        <taxon>Craniata</taxon>
        <taxon>Vertebrata</taxon>
        <taxon>Euteleostomi</taxon>
        <taxon>Archelosauria</taxon>
        <taxon>Archosauria</taxon>
        <taxon>Dinosauria</taxon>
        <taxon>Saurischia</taxon>
        <taxon>Theropoda</taxon>
        <taxon>Coelurosauria</taxon>
        <taxon>Aves</taxon>
        <taxon>Neognathae</taxon>
        <taxon>Galloanserae</taxon>
        <taxon>Galliformes</taxon>
        <taxon>Phasianidae</taxon>
        <taxon>Phasianinae</taxon>
        <taxon>Pavo</taxon>
    </lineage>
</organism>
<evidence type="ECO:0000259" key="3">
    <source>
        <dbReference type="PROSITE" id="PS50240"/>
    </source>
</evidence>
<proteinExistence type="predicted"/>
<dbReference type="GO" id="GO:0006508">
    <property type="term" value="P:proteolysis"/>
    <property type="evidence" value="ECO:0007669"/>
    <property type="project" value="InterPro"/>
</dbReference>
<dbReference type="SMART" id="SM00020">
    <property type="entry name" value="Tryp_SPc"/>
    <property type="match status" value="1"/>
</dbReference>
<sequence>MAYLRGRDGGFCGGFLVAPGWVMTAAQCFSPLTVILGARDIQREEESWQELQVQKSHCHPKYSRREEGHDILLLEVPRAVAVELGGGSPGHATLKGKTPISARLSGGVVCSVAGWGHGASNAALCEANVTLSKERDCLAIYPAPSPRLFFAVPNSSPSYRAISGVPSCATTEPTGSTPTPTGSACPSTRTSLPTCPGSTAL</sequence>
<dbReference type="Ensembl" id="ENSPSTT00000022392.1">
    <property type="protein sequence ID" value="ENSPSTP00000021334.1"/>
    <property type="gene ID" value="ENSPSTG00000015552.1"/>
</dbReference>
<evidence type="ECO:0000313" key="5">
    <source>
        <dbReference type="Proteomes" id="UP000694428"/>
    </source>
</evidence>
<name>A0A8C9LDY1_PAVCR</name>
<evidence type="ECO:0000256" key="1">
    <source>
        <dbReference type="ARBA" id="ARBA00023157"/>
    </source>
</evidence>
<accession>A0A8C9LDY1</accession>
<dbReference type="InterPro" id="IPR043504">
    <property type="entry name" value="Peptidase_S1_PA_chymotrypsin"/>
</dbReference>
<feature type="compositionally biased region" description="Low complexity" evidence="2">
    <location>
        <begin position="169"/>
        <end position="188"/>
    </location>
</feature>
<dbReference type="PANTHER" id="PTHR24271">
    <property type="entry name" value="KALLIKREIN-RELATED"/>
    <property type="match status" value="1"/>
</dbReference>
<reference evidence="4" key="1">
    <citation type="submission" date="2025-08" db="UniProtKB">
        <authorList>
            <consortium name="Ensembl"/>
        </authorList>
    </citation>
    <scope>IDENTIFICATION</scope>
</reference>
<dbReference type="InterPro" id="IPR009003">
    <property type="entry name" value="Peptidase_S1_PA"/>
</dbReference>
<dbReference type="SUPFAM" id="SSF50494">
    <property type="entry name" value="Trypsin-like serine proteases"/>
    <property type="match status" value="1"/>
</dbReference>
<evidence type="ECO:0000313" key="4">
    <source>
        <dbReference type="Ensembl" id="ENSPSTP00000021334.1"/>
    </source>
</evidence>
<dbReference type="InterPro" id="IPR001254">
    <property type="entry name" value="Trypsin_dom"/>
</dbReference>
<feature type="domain" description="Peptidase S1" evidence="3">
    <location>
        <begin position="1"/>
        <end position="201"/>
    </location>
</feature>
<dbReference type="Gene3D" id="2.40.10.10">
    <property type="entry name" value="Trypsin-like serine proteases"/>
    <property type="match status" value="2"/>
</dbReference>